<evidence type="ECO:0008006" key="3">
    <source>
        <dbReference type="Google" id="ProtNLM"/>
    </source>
</evidence>
<dbReference type="AlphaFoldDB" id="A0A5B9QVD3"/>
<evidence type="ECO:0000313" key="1">
    <source>
        <dbReference type="EMBL" id="QEG41335.1"/>
    </source>
</evidence>
<dbReference type="InterPro" id="IPR021375">
    <property type="entry name" value="DUF2997"/>
</dbReference>
<protein>
    <recommendedName>
        <fullName evidence="3">DUF2997 domain-containing protein</fullName>
    </recommendedName>
</protein>
<dbReference type="Proteomes" id="UP000325286">
    <property type="component" value="Chromosome"/>
</dbReference>
<dbReference type="EMBL" id="CP042914">
    <property type="protein sequence ID" value="QEG41335.1"/>
    <property type="molecule type" value="Genomic_DNA"/>
</dbReference>
<keyword evidence="2" id="KW-1185">Reference proteome</keyword>
<reference evidence="1 2" key="1">
    <citation type="submission" date="2019-08" db="EMBL/GenBank/DDBJ databases">
        <title>Deep-cultivation of Planctomycetes and their phenomic and genomic characterization uncovers novel biology.</title>
        <authorList>
            <person name="Wiegand S."/>
            <person name="Jogler M."/>
            <person name="Boedeker C."/>
            <person name="Pinto D."/>
            <person name="Vollmers J."/>
            <person name="Rivas-Marin E."/>
            <person name="Kohn T."/>
            <person name="Peeters S.H."/>
            <person name="Heuer A."/>
            <person name="Rast P."/>
            <person name="Oberbeckmann S."/>
            <person name="Bunk B."/>
            <person name="Jeske O."/>
            <person name="Meyerdierks A."/>
            <person name="Storesund J.E."/>
            <person name="Kallscheuer N."/>
            <person name="Luecker S."/>
            <person name="Lage O.M."/>
            <person name="Pohl T."/>
            <person name="Merkel B.J."/>
            <person name="Hornburger P."/>
            <person name="Mueller R.-W."/>
            <person name="Bruemmer F."/>
            <person name="Labrenz M."/>
            <person name="Spormann A.M."/>
            <person name="Op den Camp H."/>
            <person name="Overmann J."/>
            <person name="Amann R."/>
            <person name="Jetten M.S.M."/>
            <person name="Mascher T."/>
            <person name="Medema M.H."/>
            <person name="Devos D.P."/>
            <person name="Kaster A.-K."/>
            <person name="Ovreas L."/>
            <person name="Rohde M."/>
            <person name="Galperin M.Y."/>
            <person name="Jogler C."/>
        </authorList>
    </citation>
    <scope>NUCLEOTIDE SEQUENCE [LARGE SCALE GENOMIC DNA]</scope>
    <source>
        <strain evidence="1 2">UC8</strain>
    </source>
</reference>
<dbReference type="OrthoDB" id="288620at2"/>
<dbReference type="RefSeq" id="WP_068133554.1">
    <property type="nucleotide sequence ID" value="NZ_CP042914.1"/>
</dbReference>
<evidence type="ECO:0000313" key="2">
    <source>
        <dbReference type="Proteomes" id="UP000325286"/>
    </source>
</evidence>
<gene>
    <name evidence="1" type="ORF">UC8_33540</name>
</gene>
<organism evidence="1 2">
    <name type="scientific">Roseimaritima ulvae</name>
    <dbReference type="NCBI Taxonomy" id="980254"/>
    <lineage>
        <taxon>Bacteria</taxon>
        <taxon>Pseudomonadati</taxon>
        <taxon>Planctomycetota</taxon>
        <taxon>Planctomycetia</taxon>
        <taxon>Pirellulales</taxon>
        <taxon>Pirellulaceae</taxon>
        <taxon>Roseimaritima</taxon>
    </lineage>
</organism>
<name>A0A5B9QVD3_9BACT</name>
<accession>A0A5B9QVD3</accession>
<sequence length="64" mass="7004">MSTIIVIVSPQGDSNIETHGFAGSQCREASRFLEQALGAVTQEKLTSEFYATAQTESQQTRQQP</sequence>
<dbReference type="Pfam" id="PF11211">
    <property type="entry name" value="DUF2997"/>
    <property type="match status" value="1"/>
</dbReference>
<dbReference type="KEGG" id="rul:UC8_33540"/>
<proteinExistence type="predicted"/>